<dbReference type="InterPro" id="IPR008927">
    <property type="entry name" value="6-PGluconate_DH-like_C_sf"/>
</dbReference>
<protein>
    <recommendedName>
        <fullName evidence="1">UDP-glucose/GDP-mannose dehydrogenase dimerisation domain-containing protein</fullName>
    </recommendedName>
</protein>
<name>A0A2G9ZNI5_9BACT</name>
<dbReference type="PANTHER" id="PTHR43750:SF3">
    <property type="entry name" value="UDP-GLUCOSE 6-DEHYDROGENASE TUAD"/>
    <property type="match status" value="1"/>
</dbReference>
<dbReference type="EMBL" id="PCSE01000037">
    <property type="protein sequence ID" value="PIP34747.1"/>
    <property type="molecule type" value="Genomic_DNA"/>
</dbReference>
<sequence length="159" mass="17725">MVGYPVDNEEYKKRAQEILDVLPSSPLNFICKSKEAELIKYASNCFLFLKVIYANIFYDLARKEGSDWQKIKTGLSADPRIGTSHLNPVHASGTDISTGRGAGGNCFIKDFAALRLYAEELGIDTLSLDFLKIAESKNIDLLKNSDKDLDLIQKIYGDI</sequence>
<evidence type="ECO:0000313" key="3">
    <source>
        <dbReference type="Proteomes" id="UP000231408"/>
    </source>
</evidence>
<gene>
    <name evidence="2" type="ORF">COX21_01255</name>
</gene>
<evidence type="ECO:0000313" key="2">
    <source>
        <dbReference type="EMBL" id="PIP34747.1"/>
    </source>
</evidence>
<dbReference type="AlphaFoldDB" id="A0A2G9ZNI5"/>
<comment type="caution">
    <text evidence="2">The sequence shown here is derived from an EMBL/GenBank/DDBJ whole genome shotgun (WGS) entry which is preliminary data.</text>
</comment>
<dbReference type="PANTHER" id="PTHR43750">
    <property type="entry name" value="UDP-GLUCOSE 6-DEHYDROGENASE TUAD"/>
    <property type="match status" value="1"/>
</dbReference>
<proteinExistence type="predicted"/>
<reference evidence="2 3" key="1">
    <citation type="submission" date="2017-09" db="EMBL/GenBank/DDBJ databases">
        <title>Depth-based differentiation of microbial function through sediment-hosted aquifers and enrichment of novel symbionts in the deep terrestrial subsurface.</title>
        <authorList>
            <person name="Probst A.J."/>
            <person name="Ladd B."/>
            <person name="Jarett J.K."/>
            <person name="Geller-Mcgrath D.E."/>
            <person name="Sieber C.M."/>
            <person name="Emerson J.B."/>
            <person name="Anantharaman K."/>
            <person name="Thomas B.C."/>
            <person name="Malmstrom R."/>
            <person name="Stieglmeier M."/>
            <person name="Klingl A."/>
            <person name="Woyke T."/>
            <person name="Ryan C.M."/>
            <person name="Banfield J.F."/>
        </authorList>
    </citation>
    <scope>NUCLEOTIDE SEQUENCE [LARGE SCALE GENOMIC DNA]</scope>
    <source>
        <strain evidence="2">CG23_combo_of_CG06-09_8_20_14_all_41_10</strain>
    </source>
</reference>
<feature type="domain" description="UDP-glucose/GDP-mannose dehydrogenase dimerisation" evidence="1">
    <location>
        <begin position="34"/>
        <end position="129"/>
    </location>
</feature>
<accession>A0A2G9ZNI5</accession>
<organism evidence="2 3">
    <name type="scientific">Candidatus Falkowbacteria bacterium CG23_combo_of_CG06-09_8_20_14_all_41_10</name>
    <dbReference type="NCBI Taxonomy" id="1974571"/>
    <lineage>
        <taxon>Bacteria</taxon>
        <taxon>Candidatus Falkowiibacteriota</taxon>
    </lineage>
</organism>
<dbReference type="SUPFAM" id="SSF48179">
    <property type="entry name" value="6-phosphogluconate dehydrogenase C-terminal domain-like"/>
    <property type="match status" value="1"/>
</dbReference>
<dbReference type="GO" id="GO:0016616">
    <property type="term" value="F:oxidoreductase activity, acting on the CH-OH group of donors, NAD or NADP as acceptor"/>
    <property type="evidence" value="ECO:0007669"/>
    <property type="project" value="InterPro"/>
</dbReference>
<dbReference type="InterPro" id="IPR014026">
    <property type="entry name" value="UDP-Glc/GDP-Man_DH_dimer"/>
</dbReference>
<dbReference type="Proteomes" id="UP000231408">
    <property type="component" value="Unassembled WGS sequence"/>
</dbReference>
<dbReference type="Gene3D" id="1.20.5.100">
    <property type="entry name" value="Cytochrome c1, transmembrane anchor, C-terminal"/>
    <property type="match status" value="1"/>
</dbReference>
<dbReference type="Gene3D" id="3.40.50.720">
    <property type="entry name" value="NAD(P)-binding Rossmann-like Domain"/>
    <property type="match status" value="1"/>
</dbReference>
<dbReference type="Pfam" id="PF00984">
    <property type="entry name" value="UDPG_MGDP_dh"/>
    <property type="match status" value="1"/>
</dbReference>
<evidence type="ECO:0000259" key="1">
    <source>
        <dbReference type="Pfam" id="PF00984"/>
    </source>
</evidence>
<dbReference type="GO" id="GO:0051287">
    <property type="term" value="F:NAD binding"/>
    <property type="evidence" value="ECO:0007669"/>
    <property type="project" value="InterPro"/>
</dbReference>